<dbReference type="GO" id="GO:0071376">
    <property type="term" value="P:cellular response to corticotropin-releasing hormone stimulus"/>
    <property type="evidence" value="ECO:0007669"/>
    <property type="project" value="TreeGrafter"/>
</dbReference>
<dbReference type="GO" id="GO:0008270">
    <property type="term" value="F:zinc ion binding"/>
    <property type="evidence" value="ECO:0007669"/>
    <property type="project" value="UniProtKB-KW"/>
</dbReference>
<dbReference type="Pfam" id="PF00105">
    <property type="entry name" value="zf-C4"/>
    <property type="match status" value="1"/>
</dbReference>
<keyword evidence="1" id="KW-0479">Metal-binding</keyword>
<evidence type="ECO:0000259" key="9">
    <source>
        <dbReference type="PROSITE" id="PS51030"/>
    </source>
</evidence>
<keyword evidence="10" id="KW-1185">Reference proteome</keyword>
<evidence type="ECO:0000313" key="10">
    <source>
        <dbReference type="Proteomes" id="UP000035642"/>
    </source>
</evidence>
<evidence type="ECO:0000256" key="4">
    <source>
        <dbReference type="ARBA" id="ARBA00023015"/>
    </source>
</evidence>
<keyword evidence="2" id="KW-0863">Zinc-finger</keyword>
<dbReference type="PANTHER" id="PTHR24085">
    <property type="entry name" value="NUCLEAR HORMONE RECEPTOR"/>
    <property type="match status" value="1"/>
</dbReference>
<reference evidence="11" key="2">
    <citation type="submission" date="2017-02" db="UniProtKB">
        <authorList>
            <consortium name="WormBaseParasite"/>
        </authorList>
    </citation>
    <scope>IDENTIFICATION</scope>
</reference>
<dbReference type="PRINTS" id="PR00047">
    <property type="entry name" value="STROIDFINGER"/>
</dbReference>
<dbReference type="GO" id="GO:0000981">
    <property type="term" value="F:DNA-binding transcription factor activity, RNA polymerase II-specific"/>
    <property type="evidence" value="ECO:0007669"/>
    <property type="project" value="TreeGrafter"/>
</dbReference>
<dbReference type="SUPFAM" id="SSF57716">
    <property type="entry name" value="Glucocorticoid receptor-like (DNA-binding domain)"/>
    <property type="match status" value="1"/>
</dbReference>
<dbReference type="PROSITE" id="PS51030">
    <property type="entry name" value="NUCLEAR_REC_DBD_2"/>
    <property type="match status" value="1"/>
</dbReference>
<keyword evidence="3" id="KW-0862">Zinc</keyword>
<dbReference type="GO" id="GO:0005634">
    <property type="term" value="C:nucleus"/>
    <property type="evidence" value="ECO:0007669"/>
    <property type="project" value="TreeGrafter"/>
</dbReference>
<protein>
    <submittedName>
        <fullName evidence="11">Nuclear receptor domain-containing protein</fullName>
    </submittedName>
</protein>
<reference evidence="10" key="1">
    <citation type="submission" date="2012-09" db="EMBL/GenBank/DDBJ databases">
        <authorList>
            <person name="Martin A.A."/>
        </authorList>
    </citation>
    <scope>NUCLEOTIDE SEQUENCE</scope>
</reference>
<evidence type="ECO:0000313" key="11">
    <source>
        <dbReference type="WBParaSite" id="ACAC_0000022201-mRNA-1"/>
    </source>
</evidence>
<dbReference type="STRING" id="6313.A0A0K0CT57"/>
<evidence type="ECO:0000256" key="5">
    <source>
        <dbReference type="ARBA" id="ARBA00023125"/>
    </source>
</evidence>
<dbReference type="InterPro" id="IPR013088">
    <property type="entry name" value="Znf_NHR/GATA"/>
</dbReference>
<dbReference type="AlphaFoldDB" id="A0A0K0CT57"/>
<proteinExistence type="predicted"/>
<dbReference type="FunFam" id="3.30.50.10:FF:000044">
    <property type="entry name" value="retinoic acid receptor beta isoform X4"/>
    <property type="match status" value="1"/>
</dbReference>
<dbReference type="Gene3D" id="3.30.50.10">
    <property type="entry name" value="Erythroid Transcription Factor GATA-1, subunit A"/>
    <property type="match status" value="1"/>
</dbReference>
<evidence type="ECO:0000256" key="7">
    <source>
        <dbReference type="ARBA" id="ARBA00023170"/>
    </source>
</evidence>
<feature type="domain" description="Nuclear receptor" evidence="9">
    <location>
        <begin position="18"/>
        <end position="93"/>
    </location>
</feature>
<dbReference type="PANTHER" id="PTHR24085:SF9">
    <property type="match status" value="1"/>
</dbReference>
<evidence type="ECO:0000256" key="2">
    <source>
        <dbReference type="ARBA" id="ARBA00022771"/>
    </source>
</evidence>
<evidence type="ECO:0000256" key="8">
    <source>
        <dbReference type="ARBA" id="ARBA00023242"/>
    </source>
</evidence>
<dbReference type="InterPro" id="IPR001628">
    <property type="entry name" value="Znf_hrmn_rcpt"/>
</dbReference>
<keyword evidence="8" id="KW-0539">Nucleus</keyword>
<organism evidence="10 11">
    <name type="scientific">Angiostrongylus cantonensis</name>
    <name type="common">Rat lungworm</name>
    <dbReference type="NCBI Taxonomy" id="6313"/>
    <lineage>
        <taxon>Eukaryota</taxon>
        <taxon>Metazoa</taxon>
        <taxon>Ecdysozoa</taxon>
        <taxon>Nematoda</taxon>
        <taxon>Chromadorea</taxon>
        <taxon>Rhabditida</taxon>
        <taxon>Rhabditina</taxon>
        <taxon>Rhabditomorpha</taxon>
        <taxon>Strongyloidea</taxon>
        <taxon>Metastrongylidae</taxon>
        <taxon>Angiostrongylus</taxon>
    </lineage>
</organism>
<accession>A0A0K0CT57</accession>
<dbReference type="PROSITE" id="PS00031">
    <property type="entry name" value="NUCLEAR_REC_DBD_1"/>
    <property type="match status" value="1"/>
</dbReference>
<dbReference type="GO" id="GO:0005667">
    <property type="term" value="C:transcription regulator complex"/>
    <property type="evidence" value="ECO:0007669"/>
    <property type="project" value="TreeGrafter"/>
</dbReference>
<keyword evidence="7" id="KW-0675">Receptor</keyword>
<evidence type="ECO:0000256" key="3">
    <source>
        <dbReference type="ARBA" id="ARBA00022833"/>
    </source>
</evidence>
<evidence type="ECO:0000256" key="6">
    <source>
        <dbReference type="ARBA" id="ARBA00023163"/>
    </source>
</evidence>
<dbReference type="WBParaSite" id="ACAC_0000022201-mRNA-1">
    <property type="protein sequence ID" value="ACAC_0000022201-mRNA-1"/>
    <property type="gene ID" value="ACAC_0000022201"/>
</dbReference>
<keyword evidence="5" id="KW-0238">DNA-binding</keyword>
<evidence type="ECO:0000256" key="1">
    <source>
        <dbReference type="ARBA" id="ARBA00022723"/>
    </source>
</evidence>
<dbReference type="CDD" id="cd06916">
    <property type="entry name" value="NR_DBD_like"/>
    <property type="match status" value="1"/>
</dbReference>
<dbReference type="Proteomes" id="UP000035642">
    <property type="component" value="Unassembled WGS sequence"/>
</dbReference>
<keyword evidence="6" id="KW-0804">Transcription</keyword>
<dbReference type="SMART" id="SM00399">
    <property type="entry name" value="ZnF_C4"/>
    <property type="match status" value="1"/>
</dbReference>
<dbReference type="GO" id="GO:0000978">
    <property type="term" value="F:RNA polymerase II cis-regulatory region sequence-specific DNA binding"/>
    <property type="evidence" value="ECO:0007669"/>
    <property type="project" value="TreeGrafter"/>
</dbReference>
<name>A0A0K0CT57_ANGCA</name>
<sequence length="196" mass="23207">MQPFFTMGMPVNDGTSPRDICVVCHDNASGYHYGVMSCEGCKGFFRRTVQKNMDYTCHKEKVCPVDRVSRNRCQACRFQKCLEKGMSKESVRQDRTRKRKNRDDEKDDEISDMRTVMRIIEEVTQAYREVFELGTIIQSLEVGAHYRYPKVILRIEYKKFWDSHCRSHDGSCKNIIRFLEERINFELALLILNIRR</sequence>
<dbReference type="GO" id="GO:0035259">
    <property type="term" value="F:nuclear glucocorticoid receptor binding"/>
    <property type="evidence" value="ECO:0007669"/>
    <property type="project" value="TreeGrafter"/>
</dbReference>
<keyword evidence="4" id="KW-0805">Transcription regulation</keyword>